<accession>A0A948TQJ3</accession>
<evidence type="ECO:0000256" key="5">
    <source>
        <dbReference type="ARBA" id="ARBA00022777"/>
    </source>
</evidence>
<comment type="caution">
    <text evidence="10">The sequence shown here is derived from an EMBL/GenBank/DDBJ whole genome shotgun (WGS) entry which is preliminary data.</text>
</comment>
<dbReference type="Gene3D" id="3.30.450.20">
    <property type="entry name" value="PAS domain"/>
    <property type="match status" value="1"/>
</dbReference>
<evidence type="ECO:0000256" key="3">
    <source>
        <dbReference type="ARBA" id="ARBA00022679"/>
    </source>
</evidence>
<dbReference type="Proteomes" id="UP000784286">
    <property type="component" value="Unassembled WGS sequence"/>
</dbReference>
<keyword evidence="7" id="KW-0902">Two-component regulatory system</keyword>
<protein>
    <recommendedName>
        <fullName evidence="2">histidine kinase</fullName>
        <ecNumber evidence="2">2.7.13.3</ecNumber>
    </recommendedName>
</protein>
<dbReference type="GO" id="GO:0004673">
    <property type="term" value="F:protein histidine kinase activity"/>
    <property type="evidence" value="ECO:0007669"/>
    <property type="project" value="UniProtKB-EC"/>
</dbReference>
<keyword evidence="8" id="KW-0472">Membrane</keyword>
<dbReference type="PANTHER" id="PTHR43065:SF46">
    <property type="entry name" value="C4-DICARBOXYLATE TRANSPORT SENSOR PROTEIN DCTB"/>
    <property type="match status" value="1"/>
</dbReference>
<dbReference type="InterPro" id="IPR003594">
    <property type="entry name" value="HATPase_dom"/>
</dbReference>
<keyword evidence="5 10" id="KW-0418">Kinase</keyword>
<name>A0A948TQJ3_9BACT</name>
<evidence type="ECO:0000256" key="7">
    <source>
        <dbReference type="ARBA" id="ARBA00023012"/>
    </source>
</evidence>
<sequence>MASRHLLSAGTRIALLTAGTAALTLGVCTRSLAYMAGGSAMCLLSFIIFLVMRHRLKERSWLMLEAIRNRDYSFRLPMQGLAEGERILQDTLNQFGEMMAGQKQLMEQQEHFYGQILSGVSTGIIVLKEDHSIMQSNPAAAKLLGLPVLGTLGQLERYGKDVPETLCRLSSGERCNLHLNTSKGEIQLAVRASEMELGNQTVRILTLNDIRSEMDSKELDSWIRLTRVLTHEIMNSIAPISSLSETFMKRDDVIHSSLYEGIRAIRDTSAGLISFVDSYRKFSSLQKPSPEPFYVTELAAQIEELHIIPGHITFTKLIEPSELMLYADPNLIRQVLLNLIKNAVQAIGDRKGRIHLRAYSSTADEHVFIYVSNNGPVIPENEAEEIFVPFFTTKKEGSGIGLSLSRQIMKLSGGTITLLKSGTNGWNTTFVLEFE</sequence>
<dbReference type="InterPro" id="IPR004358">
    <property type="entry name" value="Sig_transdc_His_kin-like_C"/>
</dbReference>
<keyword evidence="8" id="KW-1133">Transmembrane helix</keyword>
<dbReference type="Gene3D" id="3.30.565.10">
    <property type="entry name" value="Histidine kinase-like ATPase, C-terminal domain"/>
    <property type="match status" value="1"/>
</dbReference>
<evidence type="ECO:0000313" key="10">
    <source>
        <dbReference type="EMBL" id="MBU3857090.1"/>
    </source>
</evidence>
<evidence type="ECO:0000259" key="9">
    <source>
        <dbReference type="PROSITE" id="PS50109"/>
    </source>
</evidence>
<gene>
    <name evidence="10" type="ORF">H9928_11220</name>
</gene>
<evidence type="ECO:0000256" key="1">
    <source>
        <dbReference type="ARBA" id="ARBA00000085"/>
    </source>
</evidence>
<dbReference type="SUPFAM" id="SSF55874">
    <property type="entry name" value="ATPase domain of HSP90 chaperone/DNA topoisomerase II/histidine kinase"/>
    <property type="match status" value="1"/>
</dbReference>
<dbReference type="InterPro" id="IPR005467">
    <property type="entry name" value="His_kinase_dom"/>
</dbReference>
<organism evidence="10 11">
    <name type="scientific">Candidatus Phocaeicola excrementipullorum</name>
    <dbReference type="NCBI Taxonomy" id="2838731"/>
    <lineage>
        <taxon>Bacteria</taxon>
        <taxon>Pseudomonadati</taxon>
        <taxon>Bacteroidota</taxon>
        <taxon>Bacteroidia</taxon>
        <taxon>Bacteroidales</taxon>
        <taxon>Bacteroidaceae</taxon>
        <taxon>Phocaeicola</taxon>
    </lineage>
</organism>
<evidence type="ECO:0000313" key="11">
    <source>
        <dbReference type="Proteomes" id="UP000784286"/>
    </source>
</evidence>
<feature type="domain" description="Histidine kinase" evidence="9">
    <location>
        <begin position="228"/>
        <end position="435"/>
    </location>
</feature>
<proteinExistence type="predicted"/>
<keyword evidence="3" id="KW-0808">Transferase</keyword>
<dbReference type="InterPro" id="IPR036890">
    <property type="entry name" value="HATPase_C_sf"/>
</dbReference>
<dbReference type="GO" id="GO:0000160">
    <property type="term" value="P:phosphorelay signal transduction system"/>
    <property type="evidence" value="ECO:0007669"/>
    <property type="project" value="UniProtKB-KW"/>
</dbReference>
<dbReference type="PROSITE" id="PS50109">
    <property type="entry name" value="HIS_KIN"/>
    <property type="match status" value="1"/>
</dbReference>
<dbReference type="AlphaFoldDB" id="A0A948TQJ3"/>
<dbReference type="GO" id="GO:0005524">
    <property type="term" value="F:ATP binding"/>
    <property type="evidence" value="ECO:0007669"/>
    <property type="project" value="UniProtKB-KW"/>
</dbReference>
<keyword evidence="4" id="KW-0547">Nucleotide-binding</keyword>
<feature type="transmembrane region" description="Helical" evidence="8">
    <location>
        <begin position="32"/>
        <end position="52"/>
    </location>
</feature>
<evidence type="ECO:0000256" key="2">
    <source>
        <dbReference type="ARBA" id="ARBA00012438"/>
    </source>
</evidence>
<comment type="catalytic activity">
    <reaction evidence="1">
        <text>ATP + protein L-histidine = ADP + protein N-phospho-L-histidine.</text>
        <dbReference type="EC" id="2.7.13.3"/>
    </reaction>
</comment>
<dbReference type="EMBL" id="JAHLFJ010000100">
    <property type="protein sequence ID" value="MBU3857090.1"/>
    <property type="molecule type" value="Genomic_DNA"/>
</dbReference>
<dbReference type="SMART" id="SM00387">
    <property type="entry name" value="HATPase_c"/>
    <property type="match status" value="1"/>
</dbReference>
<dbReference type="EC" id="2.7.13.3" evidence="2"/>
<evidence type="ECO:0000256" key="4">
    <source>
        <dbReference type="ARBA" id="ARBA00022741"/>
    </source>
</evidence>
<reference evidence="10" key="2">
    <citation type="submission" date="2021-04" db="EMBL/GenBank/DDBJ databases">
        <authorList>
            <person name="Gilroy R."/>
        </authorList>
    </citation>
    <scope>NUCLEOTIDE SEQUENCE</scope>
    <source>
        <strain evidence="10">8470</strain>
    </source>
</reference>
<dbReference type="PANTHER" id="PTHR43065">
    <property type="entry name" value="SENSOR HISTIDINE KINASE"/>
    <property type="match status" value="1"/>
</dbReference>
<reference evidence="10" key="1">
    <citation type="journal article" date="2021" name="PeerJ">
        <title>Extensive microbial diversity within the chicken gut microbiome revealed by metagenomics and culture.</title>
        <authorList>
            <person name="Gilroy R."/>
            <person name="Ravi A."/>
            <person name="Getino M."/>
            <person name="Pursley I."/>
            <person name="Horton D.L."/>
            <person name="Alikhan N.F."/>
            <person name="Baker D."/>
            <person name="Gharbi K."/>
            <person name="Hall N."/>
            <person name="Watson M."/>
            <person name="Adriaenssens E.M."/>
            <person name="Foster-Nyarko E."/>
            <person name="Jarju S."/>
            <person name="Secka A."/>
            <person name="Antonio M."/>
            <person name="Oren A."/>
            <person name="Chaudhuri R.R."/>
            <person name="La Ragione R."/>
            <person name="Hildebrand F."/>
            <person name="Pallen M.J."/>
        </authorList>
    </citation>
    <scope>NUCLEOTIDE SEQUENCE</scope>
    <source>
        <strain evidence="10">8470</strain>
    </source>
</reference>
<keyword evidence="6" id="KW-0067">ATP-binding</keyword>
<evidence type="ECO:0000256" key="6">
    <source>
        <dbReference type="ARBA" id="ARBA00022840"/>
    </source>
</evidence>
<evidence type="ECO:0000256" key="8">
    <source>
        <dbReference type="SAM" id="Phobius"/>
    </source>
</evidence>
<keyword evidence="8" id="KW-0812">Transmembrane</keyword>
<dbReference type="PRINTS" id="PR00344">
    <property type="entry name" value="BCTRLSENSOR"/>
</dbReference>
<dbReference type="Pfam" id="PF02518">
    <property type="entry name" value="HATPase_c"/>
    <property type="match status" value="1"/>
</dbReference>